<feature type="signal peptide" evidence="2">
    <location>
        <begin position="1"/>
        <end position="25"/>
    </location>
</feature>
<evidence type="ECO:0000256" key="2">
    <source>
        <dbReference type="SAM" id="SignalP"/>
    </source>
</evidence>
<name>A0A1H4HTC6_9BURK</name>
<sequence>MLLRQSIRFVFLGVAASLATSAAFAASGGQPLVLDTQRGISDGQSGTVLQTAPLSRAPIVQAQPIAAPTELSTNSSMPIIVAPYVDVQAGGGSPHPYPQPHPQRRPQPRPMPQSHPVPAQ</sequence>
<evidence type="ECO:0000313" key="4">
    <source>
        <dbReference type="Proteomes" id="UP000198638"/>
    </source>
</evidence>
<proteinExistence type="predicted"/>
<reference evidence="4" key="1">
    <citation type="submission" date="2016-10" db="EMBL/GenBank/DDBJ databases">
        <authorList>
            <person name="Varghese N."/>
            <person name="Submissions S."/>
        </authorList>
    </citation>
    <scope>NUCLEOTIDE SEQUENCE [LARGE SCALE GENOMIC DNA]</scope>
    <source>
        <strain evidence="4">LMG 24000</strain>
    </source>
</reference>
<evidence type="ECO:0000313" key="3">
    <source>
        <dbReference type="EMBL" id="SEB25077.1"/>
    </source>
</evidence>
<evidence type="ECO:0000256" key="1">
    <source>
        <dbReference type="SAM" id="MobiDB-lite"/>
    </source>
</evidence>
<dbReference type="EMBL" id="FNRQ01000017">
    <property type="protein sequence ID" value="SEB25077.1"/>
    <property type="molecule type" value="Genomic_DNA"/>
</dbReference>
<dbReference type="STRING" id="83784.SAMN05192564_11719"/>
<accession>A0A1H4HTC6</accession>
<protein>
    <submittedName>
        <fullName evidence="3">Uncharacterized protein</fullName>
    </submittedName>
</protein>
<feature type="chain" id="PRO_5011490758" evidence="2">
    <location>
        <begin position="26"/>
        <end position="120"/>
    </location>
</feature>
<dbReference type="Proteomes" id="UP000198638">
    <property type="component" value="Unassembled WGS sequence"/>
</dbReference>
<feature type="region of interest" description="Disordered" evidence="1">
    <location>
        <begin position="86"/>
        <end position="120"/>
    </location>
</feature>
<dbReference type="RefSeq" id="WP_090538336.1">
    <property type="nucleotide sequence ID" value="NZ_FNRQ01000017.1"/>
</dbReference>
<feature type="compositionally biased region" description="Pro residues" evidence="1">
    <location>
        <begin position="108"/>
        <end position="120"/>
    </location>
</feature>
<dbReference type="AlphaFoldDB" id="A0A1H4HTC6"/>
<organism evidence="3 4">
    <name type="scientific">Paraburkholderia sartisoli</name>
    <dbReference type="NCBI Taxonomy" id="83784"/>
    <lineage>
        <taxon>Bacteria</taxon>
        <taxon>Pseudomonadati</taxon>
        <taxon>Pseudomonadota</taxon>
        <taxon>Betaproteobacteria</taxon>
        <taxon>Burkholderiales</taxon>
        <taxon>Burkholderiaceae</taxon>
        <taxon>Paraburkholderia</taxon>
    </lineage>
</organism>
<keyword evidence="4" id="KW-1185">Reference proteome</keyword>
<gene>
    <name evidence="3" type="ORF">SAMN05192564_11719</name>
</gene>
<keyword evidence="2" id="KW-0732">Signal</keyword>